<keyword evidence="2" id="KW-0158">Chromosome</keyword>
<dbReference type="AlphaFoldDB" id="A0A9N9DPI4"/>
<dbReference type="PROSITE" id="PS50280">
    <property type="entry name" value="SET"/>
    <property type="match status" value="1"/>
</dbReference>
<feature type="domain" description="SET" evidence="8">
    <location>
        <begin position="115"/>
        <end position="239"/>
    </location>
</feature>
<evidence type="ECO:0000313" key="10">
    <source>
        <dbReference type="Proteomes" id="UP000789572"/>
    </source>
</evidence>
<dbReference type="GO" id="GO:0008168">
    <property type="term" value="F:methyltransferase activity"/>
    <property type="evidence" value="ECO:0007669"/>
    <property type="project" value="UniProtKB-KW"/>
</dbReference>
<proteinExistence type="predicted"/>
<dbReference type="GO" id="GO:0046872">
    <property type="term" value="F:metal ion binding"/>
    <property type="evidence" value="ECO:0007669"/>
    <property type="project" value="UniProtKB-KW"/>
</dbReference>
<dbReference type="Proteomes" id="UP000789572">
    <property type="component" value="Unassembled WGS sequence"/>
</dbReference>
<keyword evidence="6" id="KW-0479">Metal-binding</keyword>
<dbReference type="GO" id="GO:0005694">
    <property type="term" value="C:chromosome"/>
    <property type="evidence" value="ECO:0007669"/>
    <property type="project" value="UniProtKB-SubCell"/>
</dbReference>
<evidence type="ECO:0000256" key="3">
    <source>
        <dbReference type="ARBA" id="ARBA00022603"/>
    </source>
</evidence>
<keyword evidence="10" id="KW-1185">Reference proteome</keyword>
<dbReference type="Gene3D" id="2.170.270.10">
    <property type="entry name" value="SET domain"/>
    <property type="match status" value="1"/>
</dbReference>
<evidence type="ECO:0000256" key="6">
    <source>
        <dbReference type="ARBA" id="ARBA00022723"/>
    </source>
</evidence>
<accession>A0A9N9DPI4</accession>
<feature type="non-terminal residue" evidence="9">
    <location>
        <position position="1"/>
    </location>
</feature>
<evidence type="ECO:0000256" key="2">
    <source>
        <dbReference type="ARBA" id="ARBA00022454"/>
    </source>
</evidence>
<keyword evidence="5" id="KW-0949">S-adenosyl-L-methionine</keyword>
<dbReference type="InterPro" id="IPR050973">
    <property type="entry name" value="H3K9_Histone-Lys_N-MTase"/>
</dbReference>
<dbReference type="InterPro" id="IPR046341">
    <property type="entry name" value="SET_dom_sf"/>
</dbReference>
<comment type="caution">
    <text evidence="9">The sequence shown here is derived from an EMBL/GenBank/DDBJ whole genome shotgun (WGS) entry which is preliminary data.</text>
</comment>
<dbReference type="OrthoDB" id="308383at2759"/>
<dbReference type="SMART" id="SM00317">
    <property type="entry name" value="SET"/>
    <property type="match status" value="1"/>
</dbReference>
<keyword evidence="3" id="KW-0489">Methyltransferase</keyword>
<reference evidence="9" key="1">
    <citation type="submission" date="2021-06" db="EMBL/GenBank/DDBJ databases">
        <authorList>
            <person name="Kallberg Y."/>
            <person name="Tangrot J."/>
            <person name="Rosling A."/>
        </authorList>
    </citation>
    <scope>NUCLEOTIDE SEQUENCE</scope>
    <source>
        <strain evidence="9">IA702</strain>
    </source>
</reference>
<sequence length="271" mass="30738">CTEVVMNTIHDISNGQEPYPVSLVCDNINELEESKREHQKYVRHSILSNGTPLPPYYDGCDCTDNCQSENCGCKATHGFFYDSQSLRTLNPIFLSPSRNLPAHSTPRLTQRGLTTPLEVFSTGARGWGVRAVEKIVKGQFVCEYAGEIINTEKARTIWKTNTEGKKKNYIFCLREILHDRIQRTNIDATTFGNVARYFNHSCEPNMQIHIIRVDSIIPVIGFFANRDVLPGEELCFDYGGEGYVRDVQERMKEETKNKNVALTKCLCGSEK</sequence>
<evidence type="ECO:0000256" key="5">
    <source>
        <dbReference type="ARBA" id="ARBA00022691"/>
    </source>
</evidence>
<dbReference type="InterPro" id="IPR001214">
    <property type="entry name" value="SET_dom"/>
</dbReference>
<feature type="non-terminal residue" evidence="9">
    <location>
        <position position="271"/>
    </location>
</feature>
<gene>
    <name evidence="9" type="ORF">POCULU_LOCUS9740</name>
</gene>
<dbReference type="GO" id="GO:0032259">
    <property type="term" value="P:methylation"/>
    <property type="evidence" value="ECO:0007669"/>
    <property type="project" value="UniProtKB-KW"/>
</dbReference>
<organism evidence="9 10">
    <name type="scientific">Paraglomus occultum</name>
    <dbReference type="NCBI Taxonomy" id="144539"/>
    <lineage>
        <taxon>Eukaryota</taxon>
        <taxon>Fungi</taxon>
        <taxon>Fungi incertae sedis</taxon>
        <taxon>Mucoromycota</taxon>
        <taxon>Glomeromycotina</taxon>
        <taxon>Glomeromycetes</taxon>
        <taxon>Paraglomerales</taxon>
        <taxon>Paraglomeraceae</taxon>
        <taxon>Paraglomus</taxon>
    </lineage>
</organism>
<dbReference type="PANTHER" id="PTHR46223:SF3">
    <property type="entry name" value="HISTONE-LYSINE N-METHYLTRANSFERASE SET-23"/>
    <property type="match status" value="1"/>
</dbReference>
<evidence type="ECO:0000313" key="9">
    <source>
        <dbReference type="EMBL" id="CAG8647063.1"/>
    </source>
</evidence>
<evidence type="ECO:0000259" key="8">
    <source>
        <dbReference type="PROSITE" id="PS50280"/>
    </source>
</evidence>
<protein>
    <submittedName>
        <fullName evidence="9">2948_t:CDS:1</fullName>
    </submittedName>
</protein>
<comment type="subcellular location">
    <subcellularLocation>
        <location evidence="1">Chromosome</location>
    </subcellularLocation>
</comment>
<dbReference type="Pfam" id="PF00856">
    <property type="entry name" value="SET"/>
    <property type="match status" value="1"/>
</dbReference>
<evidence type="ECO:0000256" key="4">
    <source>
        <dbReference type="ARBA" id="ARBA00022679"/>
    </source>
</evidence>
<evidence type="ECO:0000256" key="1">
    <source>
        <dbReference type="ARBA" id="ARBA00004286"/>
    </source>
</evidence>
<dbReference type="EMBL" id="CAJVPJ010003980">
    <property type="protein sequence ID" value="CAG8647063.1"/>
    <property type="molecule type" value="Genomic_DNA"/>
</dbReference>
<dbReference type="SUPFAM" id="SSF82199">
    <property type="entry name" value="SET domain"/>
    <property type="match status" value="1"/>
</dbReference>
<dbReference type="PANTHER" id="PTHR46223">
    <property type="entry name" value="HISTONE-LYSINE N-METHYLTRANSFERASE SUV39H"/>
    <property type="match status" value="1"/>
</dbReference>
<name>A0A9N9DPI4_9GLOM</name>
<keyword evidence="7" id="KW-0862">Zinc</keyword>
<evidence type="ECO:0000256" key="7">
    <source>
        <dbReference type="ARBA" id="ARBA00022833"/>
    </source>
</evidence>
<keyword evidence="4" id="KW-0808">Transferase</keyword>